<sequence>MLSCSFRNGGTGCHLLSSGRTKNLSFRPATHLRDVLDFAVSPVSTVNSGSNSDSSSTEFSNAKKSKKRSKNIHQHQKNRCLRNRKVEEVPFLSNLYQPIAPKYYEPHMGLSNEEEQYKENYPELPNLAIAMPPSAGDQQLNTGSIQNQLPPKPKRKYVPPIIIDDPKNTAQLIKYLNELTDSKVEG</sequence>
<dbReference type="AlphaFoldDB" id="A0A4Y2T802"/>
<proteinExistence type="predicted"/>
<protein>
    <submittedName>
        <fullName evidence="2">Uncharacterized protein</fullName>
    </submittedName>
</protein>
<accession>A0A4Y2T802</accession>
<comment type="caution">
    <text evidence="2">The sequence shown here is derived from an EMBL/GenBank/DDBJ whole genome shotgun (WGS) entry which is preliminary data.</text>
</comment>
<reference evidence="2 3" key="1">
    <citation type="journal article" date="2019" name="Sci. Rep.">
        <title>Orb-weaving spider Araneus ventricosus genome elucidates the spidroin gene catalogue.</title>
        <authorList>
            <person name="Kono N."/>
            <person name="Nakamura H."/>
            <person name="Ohtoshi R."/>
            <person name="Moran D.A.P."/>
            <person name="Shinohara A."/>
            <person name="Yoshida Y."/>
            <person name="Fujiwara M."/>
            <person name="Mori M."/>
            <person name="Tomita M."/>
            <person name="Arakawa K."/>
        </authorList>
    </citation>
    <scope>NUCLEOTIDE SEQUENCE [LARGE SCALE GENOMIC DNA]</scope>
</reference>
<evidence type="ECO:0000313" key="3">
    <source>
        <dbReference type="Proteomes" id="UP000499080"/>
    </source>
</evidence>
<feature type="region of interest" description="Disordered" evidence="1">
    <location>
        <begin position="44"/>
        <end position="79"/>
    </location>
</feature>
<keyword evidence="3" id="KW-1185">Reference proteome</keyword>
<dbReference type="Proteomes" id="UP000499080">
    <property type="component" value="Unassembled WGS sequence"/>
</dbReference>
<dbReference type="EMBL" id="BGPR01026394">
    <property type="protein sequence ID" value="GBN96080.1"/>
    <property type="molecule type" value="Genomic_DNA"/>
</dbReference>
<feature type="compositionally biased region" description="Low complexity" evidence="1">
    <location>
        <begin position="44"/>
        <end position="60"/>
    </location>
</feature>
<organism evidence="2 3">
    <name type="scientific">Araneus ventricosus</name>
    <name type="common">Orbweaver spider</name>
    <name type="synonym">Epeira ventricosa</name>
    <dbReference type="NCBI Taxonomy" id="182803"/>
    <lineage>
        <taxon>Eukaryota</taxon>
        <taxon>Metazoa</taxon>
        <taxon>Ecdysozoa</taxon>
        <taxon>Arthropoda</taxon>
        <taxon>Chelicerata</taxon>
        <taxon>Arachnida</taxon>
        <taxon>Araneae</taxon>
        <taxon>Araneomorphae</taxon>
        <taxon>Entelegynae</taxon>
        <taxon>Araneoidea</taxon>
        <taxon>Araneidae</taxon>
        <taxon>Araneus</taxon>
    </lineage>
</organism>
<name>A0A4Y2T802_ARAVE</name>
<evidence type="ECO:0000313" key="2">
    <source>
        <dbReference type="EMBL" id="GBN96080.1"/>
    </source>
</evidence>
<evidence type="ECO:0000256" key="1">
    <source>
        <dbReference type="SAM" id="MobiDB-lite"/>
    </source>
</evidence>
<feature type="compositionally biased region" description="Basic residues" evidence="1">
    <location>
        <begin position="63"/>
        <end position="79"/>
    </location>
</feature>
<gene>
    <name evidence="2" type="ORF">AVEN_251350_1</name>
</gene>